<evidence type="ECO:0000256" key="3">
    <source>
        <dbReference type="ARBA" id="ARBA00022692"/>
    </source>
</evidence>
<dbReference type="OrthoDB" id="212262at2"/>
<protein>
    <submittedName>
        <fullName evidence="8">Flagellar biosynthesis protein, FliO</fullName>
    </submittedName>
</protein>
<comment type="caution">
    <text evidence="8">The sequence shown here is derived from an EMBL/GenBank/DDBJ whole genome shotgun (WGS) entry which is preliminary data.</text>
</comment>
<dbReference type="Proteomes" id="UP000318878">
    <property type="component" value="Unassembled WGS sequence"/>
</dbReference>
<keyword evidence="8" id="KW-0966">Cell projection</keyword>
<keyword evidence="3 7" id="KW-0812">Transmembrane</keyword>
<dbReference type="EMBL" id="SJPF01000001">
    <property type="protein sequence ID" value="TWT39426.1"/>
    <property type="molecule type" value="Genomic_DNA"/>
</dbReference>
<proteinExistence type="predicted"/>
<evidence type="ECO:0000313" key="9">
    <source>
        <dbReference type="Proteomes" id="UP000318878"/>
    </source>
</evidence>
<evidence type="ECO:0000256" key="6">
    <source>
        <dbReference type="SAM" id="MobiDB-lite"/>
    </source>
</evidence>
<dbReference type="InterPro" id="IPR022781">
    <property type="entry name" value="Flagellar_biosynth_FliO"/>
</dbReference>
<keyword evidence="8" id="KW-0969">Cilium</keyword>
<name>A0A5C5VLD0_9BACT</name>
<feature type="region of interest" description="Disordered" evidence="6">
    <location>
        <begin position="41"/>
        <end position="91"/>
    </location>
</feature>
<evidence type="ECO:0000313" key="8">
    <source>
        <dbReference type="EMBL" id="TWT39426.1"/>
    </source>
</evidence>
<dbReference type="GO" id="GO:0016020">
    <property type="term" value="C:membrane"/>
    <property type="evidence" value="ECO:0007669"/>
    <property type="project" value="InterPro"/>
</dbReference>
<evidence type="ECO:0000256" key="1">
    <source>
        <dbReference type="ARBA" id="ARBA00004236"/>
    </source>
</evidence>
<keyword evidence="4 7" id="KW-1133">Transmembrane helix</keyword>
<accession>A0A5C5VLD0</accession>
<dbReference type="Pfam" id="PF04347">
    <property type="entry name" value="FliO"/>
    <property type="match status" value="1"/>
</dbReference>
<keyword evidence="2" id="KW-1003">Cell membrane</keyword>
<feature type="compositionally biased region" description="Polar residues" evidence="6">
    <location>
        <begin position="51"/>
        <end position="62"/>
    </location>
</feature>
<evidence type="ECO:0000256" key="5">
    <source>
        <dbReference type="ARBA" id="ARBA00023136"/>
    </source>
</evidence>
<gene>
    <name evidence="8" type="ORF">Enr8_11250</name>
</gene>
<comment type="subcellular location">
    <subcellularLocation>
        <location evidence="1">Cell membrane</location>
    </subcellularLocation>
</comment>
<evidence type="ECO:0000256" key="2">
    <source>
        <dbReference type="ARBA" id="ARBA00022475"/>
    </source>
</evidence>
<keyword evidence="8" id="KW-0282">Flagellum</keyword>
<organism evidence="8 9">
    <name type="scientific">Blastopirellula retiformator</name>
    <dbReference type="NCBI Taxonomy" id="2527970"/>
    <lineage>
        <taxon>Bacteria</taxon>
        <taxon>Pseudomonadati</taxon>
        <taxon>Planctomycetota</taxon>
        <taxon>Planctomycetia</taxon>
        <taxon>Pirellulales</taxon>
        <taxon>Pirellulaceae</taxon>
        <taxon>Blastopirellula</taxon>
    </lineage>
</organism>
<keyword evidence="9" id="KW-1185">Reference proteome</keyword>
<dbReference type="GO" id="GO:0044781">
    <property type="term" value="P:bacterial-type flagellum organization"/>
    <property type="evidence" value="ECO:0007669"/>
    <property type="project" value="InterPro"/>
</dbReference>
<feature type="transmembrane region" description="Helical" evidence="7">
    <location>
        <begin position="99"/>
        <end position="119"/>
    </location>
</feature>
<reference evidence="8 9" key="1">
    <citation type="submission" date="2019-02" db="EMBL/GenBank/DDBJ databases">
        <title>Deep-cultivation of Planctomycetes and their phenomic and genomic characterization uncovers novel biology.</title>
        <authorList>
            <person name="Wiegand S."/>
            <person name="Jogler M."/>
            <person name="Boedeker C."/>
            <person name="Pinto D."/>
            <person name="Vollmers J."/>
            <person name="Rivas-Marin E."/>
            <person name="Kohn T."/>
            <person name="Peeters S.H."/>
            <person name="Heuer A."/>
            <person name="Rast P."/>
            <person name="Oberbeckmann S."/>
            <person name="Bunk B."/>
            <person name="Jeske O."/>
            <person name="Meyerdierks A."/>
            <person name="Storesund J.E."/>
            <person name="Kallscheuer N."/>
            <person name="Luecker S."/>
            <person name="Lage O.M."/>
            <person name="Pohl T."/>
            <person name="Merkel B.J."/>
            <person name="Hornburger P."/>
            <person name="Mueller R.-W."/>
            <person name="Bruemmer F."/>
            <person name="Labrenz M."/>
            <person name="Spormann A.M."/>
            <person name="Op Den Camp H."/>
            <person name="Overmann J."/>
            <person name="Amann R."/>
            <person name="Jetten M.S.M."/>
            <person name="Mascher T."/>
            <person name="Medema M.H."/>
            <person name="Devos D.P."/>
            <person name="Kaster A.-K."/>
            <person name="Ovreas L."/>
            <person name="Rohde M."/>
            <person name="Galperin M.Y."/>
            <person name="Jogler C."/>
        </authorList>
    </citation>
    <scope>NUCLEOTIDE SEQUENCE [LARGE SCALE GENOMIC DNA]</scope>
    <source>
        <strain evidence="8 9">Enr8</strain>
    </source>
</reference>
<evidence type="ECO:0000256" key="4">
    <source>
        <dbReference type="ARBA" id="ARBA00022989"/>
    </source>
</evidence>
<dbReference type="RefSeq" id="WP_146429596.1">
    <property type="nucleotide sequence ID" value="NZ_SJPF01000001.1"/>
</dbReference>
<sequence>MHAITLCLVLATAAADGSSGQMVNGHAAVTAVTPMRMPHDAQPLRTAAAPQDSSPQNLTPQAAPSEAAGGPLTLPKRREKPSSPVGSILPSAESKQRTATIVASLMLVVGLFLIFAWAGKKKLPTANSRLPQEVVQVLGRAQLQGRQQLQLVRVGSRLLLLSVTPHGAETLTEITDPLEVESLLVHLRQNGNGNMTANFQEVLQKMGEKPARGFLEA</sequence>
<evidence type="ECO:0000256" key="7">
    <source>
        <dbReference type="SAM" id="Phobius"/>
    </source>
</evidence>
<keyword evidence="5 7" id="KW-0472">Membrane</keyword>
<dbReference type="AlphaFoldDB" id="A0A5C5VLD0"/>